<evidence type="ECO:0000256" key="2">
    <source>
        <dbReference type="ARBA" id="ARBA00022723"/>
    </source>
</evidence>
<evidence type="ECO:0000313" key="7">
    <source>
        <dbReference type="Proteomes" id="UP000078390"/>
    </source>
</evidence>
<feature type="domain" description="4Fe-4S ferredoxin-type" evidence="5">
    <location>
        <begin position="2"/>
        <end position="22"/>
    </location>
</feature>
<organism evidence="6 7">
    <name type="scientific">Thermosulfurimonas dismutans</name>
    <dbReference type="NCBI Taxonomy" id="999894"/>
    <lineage>
        <taxon>Bacteria</taxon>
        <taxon>Pseudomonadati</taxon>
        <taxon>Thermodesulfobacteriota</taxon>
        <taxon>Thermodesulfobacteria</taxon>
        <taxon>Thermodesulfobacteriales</taxon>
        <taxon>Thermodesulfobacteriaceae</taxon>
        <taxon>Thermosulfurimonas</taxon>
    </lineage>
</organism>
<keyword evidence="7" id="KW-1185">Reference proteome</keyword>
<dbReference type="PROSITE" id="PS00198">
    <property type="entry name" value="4FE4S_FER_1"/>
    <property type="match status" value="2"/>
</dbReference>
<keyword evidence="2" id="KW-0479">Metal-binding</keyword>
<sequence>MARLKVLDTDRCVGCQLCMFACQRRTGTGGIAECAIHVRSRGGLSRGLTVIVCRACEDPPCLSVCPTGALLKRKGGGVVLSPKKCIGCGFCVEACPLKAIFWNEETQKPVICMHCGYCAEYCPHNVLAVEEDQSARQ</sequence>
<dbReference type="InterPro" id="IPR017896">
    <property type="entry name" value="4Fe4S_Fe-S-bd"/>
</dbReference>
<evidence type="ECO:0000259" key="5">
    <source>
        <dbReference type="PROSITE" id="PS51379"/>
    </source>
</evidence>
<keyword evidence="3" id="KW-0408">Iron</keyword>
<dbReference type="GO" id="GO:0051539">
    <property type="term" value="F:4 iron, 4 sulfur cluster binding"/>
    <property type="evidence" value="ECO:0007669"/>
    <property type="project" value="UniProtKB-KW"/>
</dbReference>
<dbReference type="InterPro" id="IPR050954">
    <property type="entry name" value="ET_IronSulfur_Cluster-Binding"/>
</dbReference>
<dbReference type="Proteomes" id="UP000078390">
    <property type="component" value="Unassembled WGS sequence"/>
</dbReference>
<dbReference type="RefSeq" id="WP_068669912.1">
    <property type="nucleotide sequence ID" value="NZ_LWLG01000005.1"/>
</dbReference>
<dbReference type="SUPFAM" id="SSF54862">
    <property type="entry name" value="4Fe-4S ferredoxins"/>
    <property type="match status" value="1"/>
</dbReference>
<keyword evidence="4" id="KW-0411">Iron-sulfur</keyword>
<dbReference type="AlphaFoldDB" id="A0A179D477"/>
<dbReference type="OrthoDB" id="9789030at2"/>
<dbReference type="STRING" id="999894.TDIS_0983"/>
<dbReference type="InterPro" id="IPR017900">
    <property type="entry name" value="4Fe4S_Fe_S_CS"/>
</dbReference>
<dbReference type="PROSITE" id="PS51379">
    <property type="entry name" value="4FE4S_FER_2"/>
    <property type="match status" value="3"/>
</dbReference>
<evidence type="ECO:0000256" key="4">
    <source>
        <dbReference type="ARBA" id="ARBA00023014"/>
    </source>
</evidence>
<dbReference type="CDD" id="cd16370">
    <property type="entry name" value="DMSOR_beta_like"/>
    <property type="match status" value="1"/>
</dbReference>
<name>A0A179D477_9BACT</name>
<evidence type="ECO:0000313" key="6">
    <source>
        <dbReference type="EMBL" id="OAQ20857.1"/>
    </source>
</evidence>
<dbReference type="Pfam" id="PF00037">
    <property type="entry name" value="Fer4"/>
    <property type="match status" value="1"/>
</dbReference>
<accession>A0A179D477</accession>
<dbReference type="Gene3D" id="3.30.70.20">
    <property type="match status" value="2"/>
</dbReference>
<evidence type="ECO:0000256" key="1">
    <source>
        <dbReference type="ARBA" id="ARBA00022485"/>
    </source>
</evidence>
<dbReference type="GO" id="GO:0046872">
    <property type="term" value="F:metal ion binding"/>
    <property type="evidence" value="ECO:0007669"/>
    <property type="project" value="UniProtKB-KW"/>
</dbReference>
<reference evidence="6 7" key="1">
    <citation type="submission" date="2016-04" db="EMBL/GenBank/DDBJ databases">
        <title>Genome analysis of Thermosulfurimonas dismutans, the first thermophilic sulfur-disproportionating bacterium of the phylum Thermodesulfobacteria.</title>
        <authorList>
            <person name="Mardanov A.V."/>
            <person name="Beletsky A.V."/>
            <person name="Kadnikov V.V."/>
            <person name="Slobodkin A.I."/>
            <person name="Ravin N.V."/>
        </authorList>
    </citation>
    <scope>NUCLEOTIDE SEQUENCE [LARGE SCALE GENOMIC DNA]</scope>
    <source>
        <strain evidence="6 7">S95</strain>
    </source>
</reference>
<dbReference type="Pfam" id="PF13247">
    <property type="entry name" value="Fer4_11"/>
    <property type="match status" value="1"/>
</dbReference>
<feature type="domain" description="4Fe-4S ferredoxin-type" evidence="5">
    <location>
        <begin position="112"/>
        <end position="132"/>
    </location>
</feature>
<dbReference type="PANTHER" id="PTHR43177">
    <property type="entry name" value="PROTEIN NRFC"/>
    <property type="match status" value="1"/>
</dbReference>
<dbReference type="PANTHER" id="PTHR43177:SF3">
    <property type="entry name" value="PROTEIN NRFC HOMOLOG"/>
    <property type="match status" value="1"/>
</dbReference>
<keyword evidence="1" id="KW-0004">4Fe-4S</keyword>
<comment type="caution">
    <text evidence="6">The sequence shown here is derived from an EMBL/GenBank/DDBJ whole genome shotgun (WGS) entry which is preliminary data.</text>
</comment>
<evidence type="ECO:0000256" key="3">
    <source>
        <dbReference type="ARBA" id="ARBA00023004"/>
    </source>
</evidence>
<protein>
    <submittedName>
        <fullName evidence="6">Iron-sulfur cluster-binding protein</fullName>
    </submittedName>
</protein>
<feature type="domain" description="4Fe-4S ferredoxin-type" evidence="5">
    <location>
        <begin position="76"/>
        <end position="105"/>
    </location>
</feature>
<proteinExistence type="predicted"/>
<gene>
    <name evidence="6" type="ORF">TDIS_0983</name>
</gene>
<dbReference type="EMBL" id="LWLG01000005">
    <property type="protein sequence ID" value="OAQ20857.1"/>
    <property type="molecule type" value="Genomic_DNA"/>
</dbReference>